<keyword evidence="3" id="KW-0560">Oxidoreductase</keyword>
<dbReference type="PANTHER" id="PTHR43618:SF18">
    <property type="entry name" value="SHORT CHAIN DEHYDROGENASE_REDUCTASE FAMILY (AFU_ORTHOLOGUE AFUA_5G12480)"/>
    <property type="match status" value="1"/>
</dbReference>
<dbReference type="InterPro" id="IPR036291">
    <property type="entry name" value="NAD(P)-bd_dom_sf"/>
</dbReference>
<dbReference type="Pfam" id="PF00106">
    <property type="entry name" value="adh_short"/>
    <property type="match status" value="1"/>
</dbReference>
<evidence type="ECO:0000256" key="3">
    <source>
        <dbReference type="ARBA" id="ARBA00023002"/>
    </source>
</evidence>
<gene>
    <name evidence="4" type="ORF">PRZ48_010424</name>
</gene>
<reference evidence="4 5" key="1">
    <citation type="journal article" date="2023" name="G3 (Bethesda)">
        <title>A chromosome-level genome assembly of Zasmidium syzygii isolated from banana leaves.</title>
        <authorList>
            <person name="van Westerhoven A.C."/>
            <person name="Mehrabi R."/>
            <person name="Talebi R."/>
            <person name="Steentjes M.B.F."/>
            <person name="Corcolon B."/>
            <person name="Chong P.A."/>
            <person name="Kema G.H.J."/>
            <person name="Seidl M.F."/>
        </authorList>
    </citation>
    <scope>NUCLEOTIDE SEQUENCE [LARGE SCALE GENOMIC DNA]</scope>
    <source>
        <strain evidence="4 5">P124</strain>
    </source>
</reference>
<keyword evidence="5" id="KW-1185">Reference proteome</keyword>
<organism evidence="4 5">
    <name type="scientific">Zasmidium cellare</name>
    <name type="common">Wine cellar mold</name>
    <name type="synonym">Racodium cellare</name>
    <dbReference type="NCBI Taxonomy" id="395010"/>
    <lineage>
        <taxon>Eukaryota</taxon>
        <taxon>Fungi</taxon>
        <taxon>Dikarya</taxon>
        <taxon>Ascomycota</taxon>
        <taxon>Pezizomycotina</taxon>
        <taxon>Dothideomycetes</taxon>
        <taxon>Dothideomycetidae</taxon>
        <taxon>Mycosphaerellales</taxon>
        <taxon>Mycosphaerellaceae</taxon>
        <taxon>Zasmidium</taxon>
    </lineage>
</organism>
<name>A0ABR0E972_ZASCE</name>
<keyword evidence="2" id="KW-0521">NADP</keyword>
<dbReference type="EMBL" id="JAXOVC010000008">
    <property type="protein sequence ID" value="KAK4497771.1"/>
    <property type="molecule type" value="Genomic_DNA"/>
</dbReference>
<dbReference type="InterPro" id="IPR002347">
    <property type="entry name" value="SDR_fam"/>
</dbReference>
<evidence type="ECO:0000313" key="5">
    <source>
        <dbReference type="Proteomes" id="UP001305779"/>
    </source>
</evidence>
<dbReference type="Pfam" id="PF13561">
    <property type="entry name" value="adh_short_C2"/>
    <property type="match status" value="1"/>
</dbReference>
<evidence type="ECO:0000313" key="4">
    <source>
        <dbReference type="EMBL" id="KAK4497771.1"/>
    </source>
</evidence>
<evidence type="ECO:0000256" key="2">
    <source>
        <dbReference type="ARBA" id="ARBA00022857"/>
    </source>
</evidence>
<dbReference type="PANTHER" id="PTHR43618">
    <property type="entry name" value="7-ALPHA-HYDROXYSTEROID DEHYDROGENASE"/>
    <property type="match status" value="1"/>
</dbReference>
<accession>A0ABR0E972</accession>
<evidence type="ECO:0000256" key="1">
    <source>
        <dbReference type="ARBA" id="ARBA00006484"/>
    </source>
</evidence>
<dbReference type="Proteomes" id="UP001305779">
    <property type="component" value="Unassembled WGS sequence"/>
</dbReference>
<comment type="similarity">
    <text evidence="1">Belongs to the short-chain dehydrogenases/reductases (SDR) family.</text>
</comment>
<dbReference type="Gene3D" id="3.40.50.720">
    <property type="entry name" value="NAD(P)-binding Rossmann-like Domain"/>
    <property type="match status" value="1"/>
</dbReference>
<dbReference type="SUPFAM" id="SSF51735">
    <property type="entry name" value="NAD(P)-binding Rossmann-fold domains"/>
    <property type="match status" value="1"/>
</dbReference>
<dbReference type="InterPro" id="IPR052178">
    <property type="entry name" value="Sec_Metab_Biosynth_SDR"/>
</dbReference>
<comment type="caution">
    <text evidence="4">The sequence shown here is derived from an EMBL/GenBank/DDBJ whole genome shotgun (WGS) entry which is preliminary data.</text>
</comment>
<evidence type="ECO:0008006" key="6">
    <source>
        <dbReference type="Google" id="ProtNLM"/>
    </source>
</evidence>
<dbReference type="PRINTS" id="PR00081">
    <property type="entry name" value="GDHRDH"/>
</dbReference>
<protein>
    <recommendedName>
        <fullName evidence="6">NAD(P)-binding protein</fullName>
    </recommendedName>
</protein>
<sequence length="310" mass="33020">MSSLDAASLFSVNGLVAVVTGGGTGIGLMIATALEHNGATVYILGRRDEVLQTAARENAKHGKIIPIKADVSDKSSLQAAVDKIEKEVGYINLLVNNSGTLGRRHNVLPRPAPFQPLDGKWTQGAGGDDFSNLDQVRDFLWKDDVEDWDNILRVNVSGIWFTSIAFLGLLGKGNEKGNVVQKSQIVTVGSIGAFIRVLGTSFSYNPSKAAANHLAKMLATNFVQWGIRSNVIAPGIFPSEMSAGPATMDEKNRNQLPPQIPETEIPLKQPGDEQDMAAAILYLAGVGGKYLNGNVVVVDGGRLGVQPAVY</sequence>
<proteinExistence type="inferred from homology"/>